<reference evidence="7" key="2">
    <citation type="submission" date="2021-04" db="EMBL/GenBank/DDBJ databases">
        <authorList>
            <person name="Podell S."/>
        </authorList>
    </citation>
    <scope>NUCLEOTIDE SEQUENCE</scope>
    <source>
        <strain evidence="7">Hildebrandi</strain>
    </source>
</reference>
<feature type="modified residue" description="2',4',5'-topaquinone" evidence="2">
    <location>
        <position position="476"/>
    </location>
</feature>
<dbReference type="InterPro" id="IPR000269">
    <property type="entry name" value="Cu_amine_oxidase"/>
</dbReference>
<feature type="domain" description="Copper amine oxidase catalytic" evidence="4">
    <location>
        <begin position="320"/>
        <end position="725"/>
    </location>
</feature>
<evidence type="ECO:0000259" key="4">
    <source>
        <dbReference type="Pfam" id="PF01179"/>
    </source>
</evidence>
<feature type="domain" description="Copper amine oxidase N2-terminal" evidence="5">
    <location>
        <begin position="82"/>
        <end position="163"/>
    </location>
</feature>
<comment type="similarity">
    <text evidence="3">Belongs to the copper/topaquinone oxidase family.</text>
</comment>
<gene>
    <name evidence="7" type="ORF">IV203_020973</name>
</gene>
<dbReference type="GO" id="GO:0005507">
    <property type="term" value="F:copper ion binding"/>
    <property type="evidence" value="ECO:0007669"/>
    <property type="project" value="InterPro"/>
</dbReference>
<keyword evidence="1 3" id="KW-0801">TPQ</keyword>
<evidence type="ECO:0000256" key="3">
    <source>
        <dbReference type="RuleBase" id="RU000672"/>
    </source>
</evidence>
<keyword evidence="8" id="KW-1185">Reference proteome</keyword>
<dbReference type="AlphaFoldDB" id="A0A9K3KG28"/>
<dbReference type="GO" id="GO:0008131">
    <property type="term" value="F:primary methylamine oxidase activity"/>
    <property type="evidence" value="ECO:0007669"/>
    <property type="project" value="InterPro"/>
</dbReference>
<feature type="active site" description="Proton acceptor" evidence="1">
    <location>
        <position position="392"/>
    </location>
</feature>
<dbReference type="InterPro" id="IPR049948">
    <property type="entry name" value="Cu_Am_ox_TPQ-bd"/>
</dbReference>
<dbReference type="Pfam" id="PF02727">
    <property type="entry name" value="Cu_amine_oxidN2"/>
    <property type="match status" value="1"/>
</dbReference>
<dbReference type="PANTHER" id="PTHR10638:SF41">
    <property type="entry name" value="AMINE OXIDASE"/>
    <property type="match status" value="1"/>
</dbReference>
<dbReference type="Proteomes" id="UP000693970">
    <property type="component" value="Unassembled WGS sequence"/>
</dbReference>
<evidence type="ECO:0000259" key="6">
    <source>
        <dbReference type="Pfam" id="PF02728"/>
    </source>
</evidence>
<comment type="cofactor">
    <cofactor evidence="3">
        <name>Cu cation</name>
        <dbReference type="ChEBI" id="CHEBI:23378"/>
    </cofactor>
    <text evidence="3">Contains 1 topaquinone per subunit.</text>
</comment>
<dbReference type="GO" id="GO:0009308">
    <property type="term" value="P:amine metabolic process"/>
    <property type="evidence" value="ECO:0007669"/>
    <property type="project" value="UniProtKB-UniRule"/>
</dbReference>
<keyword evidence="3" id="KW-0479">Metal-binding</keyword>
<dbReference type="PROSITE" id="PS01164">
    <property type="entry name" value="COPPER_AMINE_OXID_1"/>
    <property type="match status" value="1"/>
</dbReference>
<reference evidence="7" key="1">
    <citation type="journal article" date="2021" name="Sci. Rep.">
        <title>Diploid genomic architecture of Nitzschia inconspicua, an elite biomass production diatom.</title>
        <authorList>
            <person name="Oliver A."/>
            <person name="Podell S."/>
            <person name="Pinowska A."/>
            <person name="Traller J.C."/>
            <person name="Smith S.R."/>
            <person name="McClure R."/>
            <person name="Beliaev A."/>
            <person name="Bohutskyi P."/>
            <person name="Hill E.A."/>
            <person name="Rabines A."/>
            <person name="Zheng H."/>
            <person name="Allen L.Z."/>
            <person name="Kuo A."/>
            <person name="Grigoriev I.V."/>
            <person name="Allen A.E."/>
            <person name="Hazlebeck D."/>
            <person name="Allen E.E."/>
        </authorList>
    </citation>
    <scope>NUCLEOTIDE SEQUENCE</scope>
    <source>
        <strain evidence="7">Hildebrandi</strain>
    </source>
</reference>
<dbReference type="OrthoDB" id="5379943at2759"/>
<dbReference type="InterPro" id="IPR015802">
    <property type="entry name" value="Cu_amine_oxidase_N3"/>
</dbReference>
<feature type="active site" description="Schiff-base intermediate with substrate; via topaquinone" evidence="1">
    <location>
        <position position="476"/>
    </location>
</feature>
<dbReference type="EMBL" id="JAGRRH010000024">
    <property type="protein sequence ID" value="KAG7343028.1"/>
    <property type="molecule type" value="Genomic_DNA"/>
</dbReference>
<dbReference type="NCBIfam" id="NF008559">
    <property type="entry name" value="PRK11504.1"/>
    <property type="match status" value="1"/>
</dbReference>
<dbReference type="Pfam" id="PF02728">
    <property type="entry name" value="Cu_amine_oxidN3"/>
    <property type="match status" value="1"/>
</dbReference>
<keyword evidence="3" id="KW-0560">Oxidoreductase</keyword>
<dbReference type="InterPro" id="IPR015800">
    <property type="entry name" value="Cu_amine_oxidase_N2"/>
</dbReference>
<sequence>MILSVFPRGATIRTSLVWRPYSSLVRGAVASGSLSRSVSRSKSATARAKGPHGAFAVPLSVSRIVTVPACNGSFSTVITAPHPLDPLSADEITHAAAAVRNHLGLSPDNTVQHLRFVSISLNEPPKKDYIQGNKTPRKAEIVALNPVTGIASEYRVDLDAGRVVDAKDLPKGVQPLLTPEDCDLAEAIVQSSPEVAAAMRDRYNIVDMSTVTCDPWSIHLASEEDRQLTNWRDDGIPGRLVQTFLYHRQYGEGLEDNVYAHPIDIVPVVDLIARKVVTINGMERDPPIIPTASVQYHRNLVKTNSYLETEWRQDRLAALDVLQPDGPSFTVTGNEVEWQKWKFRVGFNYREGLVLHDVSYDDRPILHRASLVEMAVPYADPHPPYQRKCAFDVGDYGLGFCANSLELGCDCLGHIHYFDAVLNDSQGNPVEKKKVICMHEEDNGVLWKHVEYRNGHNEARRGRELIISSIATVVNYEYLFYWHLRQDGCIDFKIKLSGELSTNLLSEGEKAPSHGVMVAPGVNAQIHQHMFVAKLDTAVDSHKNTVSEVNIYSEPPNEANPYGNAFGPKETIFETESDAQRICDSNTSRYWKISNAEGKVNGITGKPTAFKLQPFNFGPSQPVVFTDPSSAVSQKGAFATKHLWVTPHSDTERFPSGEYTVQGTGSNGLPDWTASNRNIKGEDVVLWHAFGVAHVPRPEDFPVMPCEITGFTLKPDGFFEGNPAIDLAPEVNDASKLAKGCCPPKA</sequence>
<dbReference type="GO" id="GO:0048038">
    <property type="term" value="F:quinone binding"/>
    <property type="evidence" value="ECO:0007669"/>
    <property type="project" value="InterPro"/>
</dbReference>
<name>A0A9K3KG28_9STRA</name>
<comment type="caution">
    <text evidence="7">The sequence shown here is derived from an EMBL/GenBank/DDBJ whole genome shotgun (WGS) entry which is preliminary data.</text>
</comment>
<evidence type="ECO:0000256" key="1">
    <source>
        <dbReference type="PIRSR" id="PIRSR600269-50"/>
    </source>
</evidence>
<protein>
    <recommendedName>
        <fullName evidence="3">Amine oxidase</fullName>
        <ecNumber evidence="3">1.4.3.-</ecNumber>
    </recommendedName>
</protein>
<keyword evidence="3" id="KW-0186">Copper</keyword>
<comment type="PTM">
    <text evidence="2 3">Topaquinone (TPQ) is generated by copper-dependent autoxidation of a specific tyrosyl residue.</text>
</comment>
<evidence type="ECO:0000256" key="2">
    <source>
        <dbReference type="PIRSR" id="PIRSR600269-51"/>
    </source>
</evidence>
<dbReference type="PANTHER" id="PTHR10638">
    <property type="entry name" value="COPPER AMINE OXIDASE"/>
    <property type="match status" value="1"/>
</dbReference>
<evidence type="ECO:0000313" key="7">
    <source>
        <dbReference type="EMBL" id="KAG7343028.1"/>
    </source>
</evidence>
<evidence type="ECO:0000259" key="5">
    <source>
        <dbReference type="Pfam" id="PF02727"/>
    </source>
</evidence>
<evidence type="ECO:0000313" key="8">
    <source>
        <dbReference type="Proteomes" id="UP000693970"/>
    </source>
</evidence>
<organism evidence="7 8">
    <name type="scientific">Nitzschia inconspicua</name>
    <dbReference type="NCBI Taxonomy" id="303405"/>
    <lineage>
        <taxon>Eukaryota</taxon>
        <taxon>Sar</taxon>
        <taxon>Stramenopiles</taxon>
        <taxon>Ochrophyta</taxon>
        <taxon>Bacillariophyta</taxon>
        <taxon>Bacillariophyceae</taxon>
        <taxon>Bacillariophycidae</taxon>
        <taxon>Bacillariales</taxon>
        <taxon>Bacillariaceae</taxon>
        <taxon>Nitzschia</taxon>
    </lineage>
</organism>
<dbReference type="InterPro" id="IPR015798">
    <property type="entry name" value="Cu_amine_oxidase_C"/>
</dbReference>
<accession>A0A9K3KG28</accession>
<proteinExistence type="inferred from homology"/>
<dbReference type="Pfam" id="PF01179">
    <property type="entry name" value="Cu_amine_oxid"/>
    <property type="match status" value="1"/>
</dbReference>
<feature type="domain" description="Copper amine oxidase N3-terminal" evidence="6">
    <location>
        <begin position="175"/>
        <end position="280"/>
    </location>
</feature>
<dbReference type="EC" id="1.4.3.-" evidence="3"/>